<keyword evidence="4 11" id="KW-0378">Hydrolase</keyword>
<evidence type="ECO:0000256" key="1">
    <source>
        <dbReference type="ARBA" id="ARBA00022722"/>
    </source>
</evidence>
<keyword evidence="3 11" id="KW-0227">DNA damage</keyword>
<dbReference type="CDD" id="cd17933">
    <property type="entry name" value="DEXSc_RecD-like"/>
    <property type="match status" value="1"/>
</dbReference>
<dbReference type="InterPro" id="IPR006344">
    <property type="entry name" value="RecD"/>
</dbReference>
<evidence type="ECO:0000256" key="10">
    <source>
        <dbReference type="ARBA" id="ARBA00023235"/>
    </source>
</evidence>
<gene>
    <name evidence="11" type="primary">recD</name>
    <name evidence="14" type="ORF">SVA_0998</name>
</gene>
<protein>
    <recommendedName>
        <fullName evidence="11">RecBCD enzyme subunit RecD</fullName>
        <ecNumber evidence="11">5.6.2.3</ecNumber>
    </recommendedName>
    <alternativeName>
        <fullName evidence="11">DNA 5'-3' helicase subunit RecD</fullName>
    </alternativeName>
    <alternativeName>
        <fullName evidence="11">Exonuclease V subunit RecD</fullName>
        <shortName evidence="11">ExoV subunit RecD</shortName>
    </alternativeName>
    <alternativeName>
        <fullName evidence="11">Helicase/nuclease RecBCD subunit RecD</fullName>
    </alternativeName>
</protein>
<comment type="subunit">
    <text evidence="11">Heterotrimer of RecB, RecC and RecD. All subunits contribute to DNA-binding.</text>
</comment>
<dbReference type="PANTHER" id="PTHR43788">
    <property type="entry name" value="DNA2/NAM7 HELICASE FAMILY MEMBER"/>
    <property type="match status" value="1"/>
</dbReference>
<evidence type="ECO:0000259" key="12">
    <source>
        <dbReference type="Pfam" id="PF13538"/>
    </source>
</evidence>
<dbReference type="EMBL" id="AP014936">
    <property type="protein sequence ID" value="BAU47577.1"/>
    <property type="molecule type" value="Genomic_DNA"/>
</dbReference>
<dbReference type="Pfam" id="PF21185">
    <property type="entry name" value="RecD_N"/>
    <property type="match status" value="1"/>
</dbReference>
<dbReference type="InterPro" id="IPR041851">
    <property type="entry name" value="RecD_N_sf"/>
</dbReference>
<name>A0A1B4VDA0_9GAMM</name>
<evidence type="ECO:0000256" key="4">
    <source>
        <dbReference type="ARBA" id="ARBA00022801"/>
    </source>
</evidence>
<keyword evidence="7 11" id="KW-0067">ATP-binding</keyword>
<sequence>MSDRLESLRERLALTELDLHFARFLAALDGRGDEDVALAACLVSQATGSGHVCLDLREWTGEVAPSLGVGIPALARWIAALRASRVVGRPGEMRPLVLDEGDRLYLHRYWDYERTLALELGRRAEPAEDVDEDRLRDGLDRLFPRREPGTDWQKVAAAVAVLRRLCVISGGPGTGKTTTVVRILALLLAQRAGAARAPALALAAPTGKAAARMQDAVRAAKQSLELAPGIAQAIPEEAATLHRLLGARPGSSYFRHHRDNPLPFDVVVVDEASMVDQALMTKLASALPPSARLILLGDKDQLASVESGAVLADLCGGAVGCSPPFAARIERVTGEAIATAPTGPALRDSIVHLRRSYRFGRESGIGRLAELVRTGEGDAALALLESGECPDLAWRPIESPEALARAAGTELAVRFSGYLAEVQAQHPLEDALAAFNAFRVLCAHRTGPSGAVTLNRLIEHGLRARRLADTRRPWYPGRPVMVARNDYNLRLYNGDVGIAVRDAQGESVVFAQPDHGVRRLAPSRLPEHETVYAMTVHKAQGSEFDAVLLVLPGEVSRAVSRELVYTAITRARSRIEIWGAPAVFRAGVGRRVQRSSGLRDRLWKDG</sequence>
<evidence type="ECO:0000313" key="15">
    <source>
        <dbReference type="Proteomes" id="UP000218899"/>
    </source>
</evidence>
<comment type="function">
    <text evidence="11">A helicase/nuclease that prepares dsDNA breaks (DSB) for recombinational DNA repair. Binds to DSBs and unwinds DNA via a highly rapid and processive ATP-dependent bidirectional helicase activity. Unwinds dsDNA until it encounters a Chi (crossover hotspot instigator) sequence from the 3' direction. Cuts ssDNA a few nucleotides 3' to the Chi site. The properties and activities of the enzyme are changed at Chi. The Chi-altered holoenzyme produces a long 3'-ssDNA overhang and facilitates RecA-binding to the ssDNA for homologous DNA recombination and repair. Holoenzyme degrades any linearized DNA that is unable to undergo homologous recombination. In the holoenzyme this subunit has ssDNA-dependent ATPase and 5'-3' helicase activity. When added to pre-assembled RecBC greatly stimulates nuclease activity and augments holoenzyme processivity. Negatively regulates the RecA-loading ability of RecBCD.</text>
</comment>
<reference evidence="14 15" key="1">
    <citation type="submission" date="2015-08" db="EMBL/GenBank/DDBJ databases">
        <title>Complete genome sequence of Sulfurifustis variabilis.</title>
        <authorList>
            <person name="Miura A."/>
            <person name="Kojima H."/>
            <person name="Fukui M."/>
        </authorList>
    </citation>
    <scope>NUCLEOTIDE SEQUENCE [LARGE SCALE GENOMIC DNA]</scope>
    <source>
        <strain evidence="15">skN76</strain>
    </source>
</reference>
<evidence type="ECO:0000256" key="9">
    <source>
        <dbReference type="ARBA" id="ARBA00023204"/>
    </source>
</evidence>
<evidence type="ECO:0000259" key="13">
    <source>
        <dbReference type="Pfam" id="PF21185"/>
    </source>
</evidence>
<keyword evidence="5 11" id="KW-0347">Helicase</keyword>
<dbReference type="KEGG" id="sva:SVA_0998"/>
<dbReference type="GO" id="GO:0017116">
    <property type="term" value="F:single-stranded DNA helicase activity"/>
    <property type="evidence" value="ECO:0007669"/>
    <property type="project" value="TreeGrafter"/>
</dbReference>
<dbReference type="GO" id="GO:0008854">
    <property type="term" value="F:exodeoxyribonuclease V activity"/>
    <property type="evidence" value="ECO:0007669"/>
    <property type="project" value="InterPro"/>
</dbReference>
<dbReference type="InterPro" id="IPR027417">
    <property type="entry name" value="P-loop_NTPase"/>
</dbReference>
<dbReference type="Proteomes" id="UP000218899">
    <property type="component" value="Chromosome"/>
</dbReference>
<dbReference type="GO" id="GO:0016887">
    <property type="term" value="F:ATP hydrolysis activity"/>
    <property type="evidence" value="ECO:0007669"/>
    <property type="project" value="RHEA"/>
</dbReference>
<dbReference type="InterPro" id="IPR050534">
    <property type="entry name" value="Coronavir_polyprotein_1ab"/>
</dbReference>
<dbReference type="Pfam" id="PF13538">
    <property type="entry name" value="UvrD_C_2"/>
    <property type="match status" value="1"/>
</dbReference>
<comment type="miscellaneous">
    <text evidence="11">In the RecBCD complex, RecB has a slow 3'-5' helicase, an exonuclease activity and loads RecA onto ssDNA, RecD has a fast 5'-3' helicase activity, while RecC stimulates the ATPase and processivity of the RecB helicase and contributes to recognition of the Chi site.</text>
</comment>
<dbReference type="GO" id="GO:0009338">
    <property type="term" value="C:exodeoxyribonuclease V complex"/>
    <property type="evidence" value="ECO:0007669"/>
    <property type="project" value="InterPro"/>
</dbReference>
<evidence type="ECO:0000256" key="8">
    <source>
        <dbReference type="ARBA" id="ARBA00023125"/>
    </source>
</evidence>
<evidence type="ECO:0000256" key="5">
    <source>
        <dbReference type="ARBA" id="ARBA00022806"/>
    </source>
</evidence>
<evidence type="ECO:0000256" key="11">
    <source>
        <dbReference type="HAMAP-Rule" id="MF_01487"/>
    </source>
</evidence>
<dbReference type="CDD" id="cd18809">
    <property type="entry name" value="SF1_C_RecD"/>
    <property type="match status" value="1"/>
</dbReference>
<evidence type="ECO:0000256" key="2">
    <source>
        <dbReference type="ARBA" id="ARBA00022741"/>
    </source>
</evidence>
<feature type="binding site" evidence="11">
    <location>
        <begin position="170"/>
        <end position="177"/>
    </location>
    <ligand>
        <name>ATP</name>
        <dbReference type="ChEBI" id="CHEBI:30616"/>
    </ligand>
</feature>
<evidence type="ECO:0000256" key="7">
    <source>
        <dbReference type="ARBA" id="ARBA00022840"/>
    </source>
</evidence>
<dbReference type="InterPro" id="IPR049550">
    <property type="entry name" value="RecD_N"/>
</dbReference>
<dbReference type="Gene3D" id="1.10.10.1020">
    <property type="entry name" value="RecBCD complex, subunit RecD, N-terminal domain"/>
    <property type="match status" value="1"/>
</dbReference>
<keyword evidence="6 11" id="KW-0269">Exonuclease</keyword>
<dbReference type="InterPro" id="IPR027785">
    <property type="entry name" value="UvrD-like_helicase_C"/>
</dbReference>
<dbReference type="GO" id="GO:0000724">
    <property type="term" value="P:double-strand break repair via homologous recombination"/>
    <property type="evidence" value="ECO:0007669"/>
    <property type="project" value="UniProtKB-UniRule"/>
</dbReference>
<dbReference type="GO" id="GO:0003677">
    <property type="term" value="F:DNA binding"/>
    <property type="evidence" value="ECO:0007669"/>
    <property type="project" value="UniProtKB-UniRule"/>
</dbReference>
<keyword evidence="1 11" id="KW-0540">Nuclease</keyword>
<accession>A0A1B4VDA0</accession>
<dbReference type="Gene3D" id="3.40.50.300">
    <property type="entry name" value="P-loop containing nucleotide triphosphate hydrolases"/>
    <property type="match status" value="3"/>
</dbReference>
<dbReference type="Pfam" id="PF13245">
    <property type="entry name" value="AAA_19"/>
    <property type="match status" value="1"/>
</dbReference>
<comment type="catalytic activity">
    <reaction evidence="11">
        <text>ATP + H2O = ADP + phosphate + H(+)</text>
        <dbReference type="Rhea" id="RHEA:13065"/>
        <dbReference type="ChEBI" id="CHEBI:15377"/>
        <dbReference type="ChEBI" id="CHEBI:15378"/>
        <dbReference type="ChEBI" id="CHEBI:30616"/>
        <dbReference type="ChEBI" id="CHEBI:43474"/>
        <dbReference type="ChEBI" id="CHEBI:456216"/>
        <dbReference type="EC" id="5.6.2.3"/>
    </reaction>
</comment>
<dbReference type="SUPFAM" id="SSF52540">
    <property type="entry name" value="P-loop containing nucleoside triphosphate hydrolases"/>
    <property type="match status" value="2"/>
</dbReference>
<evidence type="ECO:0000313" key="14">
    <source>
        <dbReference type="EMBL" id="BAU47577.1"/>
    </source>
</evidence>
<keyword evidence="9 11" id="KW-0234">DNA repair</keyword>
<dbReference type="AlphaFoldDB" id="A0A1B4VDA0"/>
<evidence type="ECO:0000256" key="3">
    <source>
        <dbReference type="ARBA" id="ARBA00022763"/>
    </source>
</evidence>
<dbReference type="RefSeq" id="WP_197703374.1">
    <property type="nucleotide sequence ID" value="NZ_AP014936.1"/>
</dbReference>
<feature type="domain" description="UvrD-like helicase C-terminal" evidence="12">
    <location>
        <begin position="531"/>
        <end position="573"/>
    </location>
</feature>
<keyword evidence="15" id="KW-1185">Reference proteome</keyword>
<dbReference type="GO" id="GO:0005524">
    <property type="term" value="F:ATP binding"/>
    <property type="evidence" value="ECO:0007669"/>
    <property type="project" value="UniProtKB-UniRule"/>
</dbReference>
<dbReference type="HAMAP" id="MF_01487">
    <property type="entry name" value="RecD"/>
    <property type="match status" value="1"/>
</dbReference>
<dbReference type="EC" id="5.6.2.3" evidence="11"/>
<keyword evidence="2 11" id="KW-0547">Nucleotide-binding</keyword>
<dbReference type="PANTHER" id="PTHR43788:SF6">
    <property type="entry name" value="DNA HELICASE B"/>
    <property type="match status" value="1"/>
</dbReference>
<keyword evidence="8 11" id="KW-0238">DNA-binding</keyword>
<organism evidence="14 15">
    <name type="scientific">Sulfurifustis variabilis</name>
    <dbReference type="NCBI Taxonomy" id="1675686"/>
    <lineage>
        <taxon>Bacteria</taxon>
        <taxon>Pseudomonadati</taxon>
        <taxon>Pseudomonadota</taxon>
        <taxon>Gammaproteobacteria</taxon>
        <taxon>Acidiferrobacterales</taxon>
        <taxon>Acidiferrobacteraceae</taxon>
        <taxon>Sulfurifustis</taxon>
    </lineage>
</organism>
<keyword evidence="10 11" id="KW-0413">Isomerase</keyword>
<feature type="domain" description="RecBCD enzyme subunit RecD N-terminal" evidence="13">
    <location>
        <begin position="13"/>
        <end position="105"/>
    </location>
</feature>
<comment type="similarity">
    <text evidence="11">Belongs to the RecD family.</text>
</comment>
<dbReference type="GO" id="GO:0043139">
    <property type="term" value="F:5'-3' DNA helicase activity"/>
    <property type="evidence" value="ECO:0007669"/>
    <property type="project" value="UniProtKB-UniRule"/>
</dbReference>
<evidence type="ECO:0000256" key="6">
    <source>
        <dbReference type="ARBA" id="ARBA00022839"/>
    </source>
</evidence>
<dbReference type="NCBIfam" id="TIGR01447">
    <property type="entry name" value="recD"/>
    <property type="match status" value="1"/>
</dbReference>
<proteinExistence type="inferred from homology"/>